<reference evidence="1 2" key="1">
    <citation type="journal article" date="2005" name="Science">
        <title>The genome of the kinetoplastid parasite, Leishmania major.</title>
        <authorList>
            <person name="Ivens A.C."/>
            <person name="Peacock C.S."/>
            <person name="Worthey E.A."/>
            <person name="Murphy L."/>
            <person name="Aggarwal G."/>
            <person name="Berriman M."/>
            <person name="Sisk E."/>
            <person name="Rajandream M.A."/>
            <person name="Adlem E."/>
            <person name="Aert R."/>
            <person name="Anupama A."/>
            <person name="Apostolou Z."/>
            <person name="Attipoe P."/>
            <person name="Bason N."/>
            <person name="Bauser C."/>
            <person name="Beck A."/>
            <person name="Beverley S.M."/>
            <person name="Bianchettin G."/>
            <person name="Borzym K."/>
            <person name="Bothe G."/>
            <person name="Bruschi C.V."/>
            <person name="Collins M."/>
            <person name="Cadag E."/>
            <person name="Ciarloni L."/>
            <person name="Clayton C."/>
            <person name="Coulson R.M."/>
            <person name="Cronin A."/>
            <person name="Cruz A.K."/>
            <person name="Davies R.M."/>
            <person name="De Gaudenzi J."/>
            <person name="Dobson D.E."/>
            <person name="Duesterhoeft A."/>
            <person name="Fazelina G."/>
            <person name="Fosker N."/>
            <person name="Frasch A.C."/>
            <person name="Fraser A."/>
            <person name="Fuchs M."/>
            <person name="Gabel C."/>
            <person name="Goble A."/>
            <person name="Goffeau A."/>
            <person name="Harris D."/>
            <person name="Hertz-Fowler C."/>
            <person name="Hilbert H."/>
            <person name="Horn D."/>
            <person name="Huang Y."/>
            <person name="Klages S."/>
            <person name="Knights A."/>
            <person name="Kube M."/>
            <person name="Larke N."/>
            <person name="Litvin L."/>
            <person name="Lord A."/>
            <person name="Louie T."/>
            <person name="Marra M."/>
            <person name="Masuy D."/>
            <person name="Matthews K."/>
            <person name="Michaeli S."/>
            <person name="Mottram J.C."/>
            <person name="Muller-Auer S."/>
            <person name="Munden H."/>
            <person name="Nelson S."/>
            <person name="Norbertczak H."/>
            <person name="Oliver K."/>
            <person name="O'neil S."/>
            <person name="Pentony M."/>
            <person name="Pohl T.M."/>
            <person name="Price C."/>
            <person name="Purnelle B."/>
            <person name="Quail M.A."/>
            <person name="Rabbinowitsch E."/>
            <person name="Reinhardt R."/>
            <person name="Rieger M."/>
            <person name="Rinta J."/>
            <person name="Robben J."/>
            <person name="Robertson L."/>
            <person name="Ruiz J.C."/>
            <person name="Rutter S."/>
            <person name="Saunders D."/>
            <person name="Schafer M."/>
            <person name="Schein J."/>
            <person name="Schwartz D.C."/>
            <person name="Seeger K."/>
            <person name="Seyler A."/>
            <person name="Sharp S."/>
            <person name="Shin H."/>
            <person name="Sivam D."/>
            <person name="Squares R."/>
            <person name="Squares S."/>
            <person name="Tosato V."/>
            <person name="Vogt C."/>
            <person name="Volckaert G."/>
            <person name="Wambutt R."/>
            <person name="Warren T."/>
            <person name="Wedler H."/>
            <person name="Woodward J."/>
            <person name="Zhou S."/>
            <person name="Zimmermann W."/>
            <person name="Smith D.F."/>
            <person name="Blackwell J.M."/>
            <person name="Stuart K.D."/>
            <person name="Barrell B."/>
            <person name="Myler P.J."/>
        </authorList>
    </citation>
    <scope>NUCLEOTIDE SEQUENCE [LARGE SCALE GENOMIC DNA]</scope>
    <source>
        <strain evidence="2">MHOM/IL/81/Friedlin</strain>
    </source>
</reference>
<name>E9AFN0_LEIMA</name>
<keyword evidence="2" id="KW-1185">Reference proteome</keyword>
<dbReference type="HOGENOM" id="CLU_2150934_0_0_1"/>
<dbReference type="VEuPathDB" id="TriTrypDB:LMJSD75_350047700"/>
<evidence type="ECO:0000313" key="2">
    <source>
        <dbReference type="Proteomes" id="UP000000542"/>
    </source>
</evidence>
<dbReference type="EMBL" id="FR796431">
    <property type="protein sequence ID" value="CBZ13034.1"/>
    <property type="molecule type" value="Genomic_DNA"/>
</dbReference>
<dbReference type="InParanoid" id="E9AFN0"/>
<dbReference type="KEGG" id="lma:LMJF_35_4045"/>
<evidence type="ECO:0000313" key="1">
    <source>
        <dbReference type="EMBL" id="CBZ13034.1"/>
    </source>
</evidence>
<proteinExistence type="predicted"/>
<dbReference type="OMA" id="NAVQVHY"/>
<accession>E9AFN0</accession>
<reference evidence="1 2" key="2">
    <citation type="journal article" date="2011" name="Genome Res.">
        <title>Chromosome and gene copy number variation allow major structural change between species and strains of Leishmania.</title>
        <authorList>
            <person name="Rogers M.B."/>
            <person name="Hilley J.D."/>
            <person name="Dickens N.J."/>
            <person name="Wilkes J."/>
            <person name="Bates P.A."/>
            <person name="Depledge D.P."/>
            <person name="Harris D."/>
            <person name="Her Y."/>
            <person name="Herzyk P."/>
            <person name="Imamura H."/>
            <person name="Otto T.D."/>
            <person name="Sanders M."/>
            <person name="Seeger K."/>
            <person name="Dujardin J.C."/>
            <person name="Berriman M."/>
            <person name="Smith D.F."/>
            <person name="Hertz-Fowler C."/>
            <person name="Mottram J.C."/>
        </authorList>
    </citation>
    <scope>NUCLEOTIDE SEQUENCE [LARGE SCALE GENOMIC DNA]</scope>
    <source>
        <strain evidence="2">MHOM/IL/81/Friedlin</strain>
    </source>
</reference>
<dbReference type="Proteomes" id="UP000000542">
    <property type="component" value="Chromosome 35"/>
</dbReference>
<dbReference type="RefSeq" id="XP_003722800.1">
    <property type="nucleotide sequence ID" value="XM_003722752.1"/>
</dbReference>
<dbReference type="VEuPathDB" id="TriTrypDB:LMJFC_350051200"/>
<organism evidence="1 2">
    <name type="scientific">Leishmania major</name>
    <dbReference type="NCBI Taxonomy" id="5664"/>
    <lineage>
        <taxon>Eukaryota</taxon>
        <taxon>Discoba</taxon>
        <taxon>Euglenozoa</taxon>
        <taxon>Kinetoplastea</taxon>
        <taxon>Metakinetoplastina</taxon>
        <taxon>Trypanosomatida</taxon>
        <taxon>Trypanosomatidae</taxon>
        <taxon>Leishmaniinae</taxon>
        <taxon>Leishmania</taxon>
    </lineage>
</organism>
<dbReference type="AlphaFoldDB" id="E9AFN0"/>
<gene>
    <name evidence="1" type="ORF">LMJF_35_4045</name>
</gene>
<protein>
    <submittedName>
        <fullName evidence="1">Uncharacterized protein</fullName>
    </submittedName>
</protein>
<dbReference type="eggNOG" id="ENOG502S8EY">
    <property type="taxonomic scope" value="Eukaryota"/>
</dbReference>
<dbReference type="GeneID" id="12980560"/>
<dbReference type="VEuPathDB" id="TriTrypDB:LMJLV39_350048300"/>
<sequence length="115" mass="12452">MTTPAPSTAAAGFKERTEADMALRFLNHCLSNAVQVHYLVTSSLQGGDWQTSTLLGAETQAYMRALLAVYATSSAYRRQLASGDSLYYLQCLTDETTRADFVRVAAAPSFPFASS</sequence>
<dbReference type="VEuPathDB" id="TriTrypDB:LmjF.35.4045"/>